<name>A0A0K2UI44_LEPSM</name>
<evidence type="ECO:0000256" key="7">
    <source>
        <dbReference type="ARBA" id="ARBA00023180"/>
    </source>
</evidence>
<reference evidence="10" key="1">
    <citation type="submission" date="2014-05" db="EMBL/GenBank/DDBJ databases">
        <authorList>
            <person name="Chronopoulou M."/>
        </authorList>
    </citation>
    <scope>NUCLEOTIDE SEQUENCE</scope>
    <source>
        <tissue evidence="10">Whole organism</tissue>
    </source>
</reference>
<dbReference type="OrthoDB" id="10012075at2759"/>
<evidence type="ECO:0000256" key="8">
    <source>
        <dbReference type="ARBA" id="ARBA00023319"/>
    </source>
</evidence>
<feature type="domain" description="Ig-like" evidence="9">
    <location>
        <begin position="7"/>
        <end position="100"/>
    </location>
</feature>
<dbReference type="SMART" id="SM00408">
    <property type="entry name" value="IGc2"/>
    <property type="match status" value="3"/>
</dbReference>
<evidence type="ECO:0000313" key="10">
    <source>
        <dbReference type="EMBL" id="CDW37893.1"/>
    </source>
</evidence>
<dbReference type="InterPro" id="IPR036179">
    <property type="entry name" value="Ig-like_dom_sf"/>
</dbReference>
<dbReference type="InterPro" id="IPR013783">
    <property type="entry name" value="Ig-like_fold"/>
</dbReference>
<feature type="domain" description="Ig-like" evidence="9">
    <location>
        <begin position="109"/>
        <end position="211"/>
    </location>
</feature>
<sequence>VDEEKTPVLIGDALQNFTARVGNDVTFGCSVKHLGSYRVAWLHSVKGTLAVHPHVITHNNRISVSHDNRETYFLQLKNVKESDAGNYICQLNTGPPISIRGALHVVVPPDIVDDESSSEIIATEGTRVELICKAKGNPAPLISWKREDQKKIILCNDKLFLGEQRRNLNWNKKCREIDFYKGSTLVLPEVSRFDSGNYLCLASNGVPPIVSKRVKVHVEFPPNMWISHQLIGVEVGGTAVLECLTAAHPSSINYWKKESAEGKDFIANKDRYVLQNVEGKPSYYNVQMKMMIFNVTKKDFGNYTCHARNPQGETSGKIVLYEIQSTTVPTTTLYSSAQGLDASMNYEDQSVDYISNLEIPEMRKNGKDSRRKEGLSGEERNERISEYNFNTIHNKNDQKLYSSASSDVLFGDRTFSMVIIHLNAFFITCRSYQLIGLG</sequence>
<organism evidence="10">
    <name type="scientific">Lepeophtheirus salmonis</name>
    <name type="common">Salmon louse</name>
    <name type="synonym">Caligus salmonis</name>
    <dbReference type="NCBI Taxonomy" id="72036"/>
    <lineage>
        <taxon>Eukaryota</taxon>
        <taxon>Metazoa</taxon>
        <taxon>Ecdysozoa</taxon>
        <taxon>Arthropoda</taxon>
        <taxon>Crustacea</taxon>
        <taxon>Multicrustacea</taxon>
        <taxon>Hexanauplia</taxon>
        <taxon>Copepoda</taxon>
        <taxon>Siphonostomatoida</taxon>
        <taxon>Caligidae</taxon>
        <taxon>Lepeophtheirus</taxon>
    </lineage>
</organism>
<dbReference type="GO" id="GO:0005886">
    <property type="term" value="C:plasma membrane"/>
    <property type="evidence" value="ECO:0007669"/>
    <property type="project" value="UniProtKB-SubCell"/>
</dbReference>
<dbReference type="Pfam" id="PF13927">
    <property type="entry name" value="Ig_3"/>
    <property type="match status" value="2"/>
</dbReference>
<dbReference type="PANTHER" id="PTHR12231:SF157">
    <property type="entry name" value="DPR-INTERACTING PROTEIN EPSILON-RELATED"/>
    <property type="match status" value="1"/>
</dbReference>
<accession>A0A0K2UI44</accession>
<feature type="non-terminal residue" evidence="10">
    <location>
        <position position="1"/>
    </location>
</feature>
<dbReference type="PANTHER" id="PTHR12231">
    <property type="entry name" value="CTX-RELATED TYPE I TRANSMEMBRANE PROTEIN"/>
    <property type="match status" value="1"/>
</dbReference>
<keyword evidence="6" id="KW-1015">Disulfide bond</keyword>
<dbReference type="GO" id="GO:0043005">
    <property type="term" value="C:neuron projection"/>
    <property type="evidence" value="ECO:0007669"/>
    <property type="project" value="TreeGrafter"/>
</dbReference>
<keyword evidence="7" id="KW-0325">Glycoprotein</keyword>
<dbReference type="InterPro" id="IPR051170">
    <property type="entry name" value="Neural/epithelial_adhesion"/>
</dbReference>
<keyword evidence="5" id="KW-0472">Membrane</keyword>
<evidence type="ECO:0000259" key="9">
    <source>
        <dbReference type="PROSITE" id="PS50835"/>
    </source>
</evidence>
<dbReference type="SUPFAM" id="SSF48726">
    <property type="entry name" value="Immunoglobulin"/>
    <property type="match status" value="3"/>
</dbReference>
<dbReference type="EMBL" id="HACA01020532">
    <property type="protein sequence ID" value="CDW37893.1"/>
    <property type="molecule type" value="Transcribed_RNA"/>
</dbReference>
<keyword evidence="3" id="KW-0732">Signal</keyword>
<dbReference type="SMART" id="SM00409">
    <property type="entry name" value="IG"/>
    <property type="match status" value="3"/>
</dbReference>
<dbReference type="AlphaFoldDB" id="A0A0K2UI44"/>
<dbReference type="Gene3D" id="2.60.40.10">
    <property type="entry name" value="Immunoglobulins"/>
    <property type="match status" value="3"/>
</dbReference>
<protein>
    <recommendedName>
        <fullName evidence="9">Ig-like domain-containing protein</fullName>
    </recommendedName>
</protein>
<evidence type="ECO:0000256" key="4">
    <source>
        <dbReference type="ARBA" id="ARBA00022737"/>
    </source>
</evidence>
<evidence type="ECO:0000256" key="6">
    <source>
        <dbReference type="ARBA" id="ARBA00023157"/>
    </source>
</evidence>
<evidence type="ECO:0000256" key="5">
    <source>
        <dbReference type="ARBA" id="ARBA00023136"/>
    </source>
</evidence>
<evidence type="ECO:0000256" key="1">
    <source>
        <dbReference type="ARBA" id="ARBA00004236"/>
    </source>
</evidence>
<keyword evidence="4" id="KW-0677">Repeat</keyword>
<dbReference type="InterPro" id="IPR013098">
    <property type="entry name" value="Ig_I-set"/>
</dbReference>
<dbReference type="PROSITE" id="PS50835">
    <property type="entry name" value="IG_LIKE"/>
    <property type="match status" value="3"/>
</dbReference>
<dbReference type="InterPro" id="IPR007110">
    <property type="entry name" value="Ig-like_dom"/>
</dbReference>
<comment type="subcellular location">
    <subcellularLocation>
        <location evidence="1">Cell membrane</location>
    </subcellularLocation>
</comment>
<evidence type="ECO:0000256" key="3">
    <source>
        <dbReference type="ARBA" id="ARBA00022729"/>
    </source>
</evidence>
<dbReference type="FunFam" id="2.60.40.10:FF:000328">
    <property type="entry name" value="CLUMA_CG000981, isoform A"/>
    <property type="match status" value="1"/>
</dbReference>
<feature type="domain" description="Ig-like" evidence="9">
    <location>
        <begin position="222"/>
        <end position="324"/>
    </location>
</feature>
<keyword evidence="2" id="KW-1003">Cell membrane</keyword>
<evidence type="ECO:0000256" key="2">
    <source>
        <dbReference type="ARBA" id="ARBA00022475"/>
    </source>
</evidence>
<dbReference type="Pfam" id="PF07679">
    <property type="entry name" value="I-set"/>
    <property type="match status" value="1"/>
</dbReference>
<proteinExistence type="predicted"/>
<dbReference type="InterPro" id="IPR003599">
    <property type="entry name" value="Ig_sub"/>
</dbReference>
<dbReference type="InterPro" id="IPR003598">
    <property type="entry name" value="Ig_sub2"/>
</dbReference>
<keyword evidence="8" id="KW-0393">Immunoglobulin domain</keyword>